<dbReference type="InterPro" id="IPR016716">
    <property type="entry name" value="RraB"/>
</dbReference>
<accession>A0A231MXB2</accession>
<name>A0A231MXB2_9GAMM</name>
<dbReference type="NCBIfam" id="NF008393">
    <property type="entry name" value="PRK11191.1"/>
    <property type="match status" value="1"/>
</dbReference>
<protein>
    <recommendedName>
        <fullName evidence="1">Regulator of ribonuclease activity B</fullName>
    </recommendedName>
</protein>
<dbReference type="InterPro" id="IPR009671">
    <property type="entry name" value="RraB_dom"/>
</dbReference>
<dbReference type="OrthoDB" id="7065464at2"/>
<sequence>MSEQQDWREETREIIASLLEDGSNPDAEYSIEHHFSGQDFNRLEKAAVDCFKAGFEVTDAEELTLERGQVLLCFDAIKDGPLTEEAIMAQVAQLLPIAEKYGIDYDGWGTYFEE</sequence>
<dbReference type="GO" id="GO:0060698">
    <property type="term" value="F:endoribonuclease inhibitor activity"/>
    <property type="evidence" value="ECO:0007669"/>
    <property type="project" value="UniProtKB-UniRule"/>
</dbReference>
<evidence type="ECO:0000313" key="3">
    <source>
        <dbReference type="Proteomes" id="UP000217763"/>
    </source>
</evidence>
<reference evidence="3" key="1">
    <citation type="submission" date="2015-09" db="EMBL/GenBank/DDBJ databases">
        <authorList>
            <person name="Shao Z."/>
            <person name="Wang L."/>
        </authorList>
    </citation>
    <scope>NUCLEOTIDE SEQUENCE [LARGE SCALE GENOMIC DNA]</scope>
    <source>
        <strain evidence="3">F13-1</strain>
    </source>
</reference>
<dbReference type="InterPro" id="IPR036701">
    <property type="entry name" value="RraB-like_sf"/>
</dbReference>
<dbReference type="Gene3D" id="3.30.70.970">
    <property type="entry name" value="RraB-like"/>
    <property type="match status" value="1"/>
</dbReference>
<dbReference type="PIRSF" id="PIRSF018193">
    <property type="entry name" value="UCP018193"/>
    <property type="match status" value="1"/>
</dbReference>
<organism evidence="2 3">
    <name type="scientific">Zobellella denitrificans</name>
    <dbReference type="NCBI Taxonomy" id="347534"/>
    <lineage>
        <taxon>Bacteria</taxon>
        <taxon>Pseudomonadati</taxon>
        <taxon>Pseudomonadota</taxon>
        <taxon>Gammaproteobacteria</taxon>
        <taxon>Aeromonadales</taxon>
        <taxon>Aeromonadaceae</taxon>
        <taxon>Zobellella</taxon>
    </lineage>
</organism>
<dbReference type="GO" id="GO:0005737">
    <property type="term" value="C:cytoplasm"/>
    <property type="evidence" value="ECO:0007669"/>
    <property type="project" value="UniProtKB-SubCell"/>
</dbReference>
<keyword evidence="1" id="KW-0963">Cytoplasm</keyword>
<dbReference type="Pfam" id="PF06877">
    <property type="entry name" value="RraB"/>
    <property type="match status" value="1"/>
</dbReference>
<comment type="subunit">
    <text evidence="1">Interacts with the C-terminal region of Rne.</text>
</comment>
<dbReference type="Proteomes" id="UP000217763">
    <property type="component" value="Chromosome"/>
</dbReference>
<evidence type="ECO:0000256" key="1">
    <source>
        <dbReference type="HAMAP-Rule" id="MF_01888"/>
    </source>
</evidence>
<keyword evidence="3" id="KW-1185">Reference proteome</keyword>
<dbReference type="EMBL" id="CP012621">
    <property type="protein sequence ID" value="ATG75207.1"/>
    <property type="molecule type" value="Genomic_DNA"/>
</dbReference>
<dbReference type="RefSeq" id="WP_094040308.1">
    <property type="nucleotide sequence ID" value="NZ_CP012621.1"/>
</dbReference>
<proteinExistence type="inferred from homology"/>
<dbReference type="AlphaFoldDB" id="A0A231MXB2"/>
<dbReference type="GO" id="GO:0019899">
    <property type="term" value="F:enzyme binding"/>
    <property type="evidence" value="ECO:0007669"/>
    <property type="project" value="UniProtKB-UniRule"/>
</dbReference>
<comment type="subcellular location">
    <subcellularLocation>
        <location evidence="1">Cytoplasm</location>
    </subcellularLocation>
</comment>
<dbReference type="HAMAP" id="MF_01888">
    <property type="entry name" value="RraB"/>
    <property type="match status" value="1"/>
</dbReference>
<comment type="function">
    <text evidence="1">Globally modulates RNA abundance by binding to RNase E (Rne) and regulating its endonucleolytic activity. Can modulate Rne action in a substrate-dependent manner by altering the composition of the degradosome.</text>
</comment>
<comment type="similarity">
    <text evidence="1">Belongs to the RraB family.</text>
</comment>
<evidence type="ECO:0000313" key="2">
    <source>
        <dbReference type="EMBL" id="ATG75207.1"/>
    </source>
</evidence>
<gene>
    <name evidence="1" type="primary">rraB</name>
    <name evidence="2" type="ORF">AN401_16185</name>
</gene>
<dbReference type="KEGG" id="zdf:AN401_16185"/>
<dbReference type="SUPFAM" id="SSF89946">
    <property type="entry name" value="Hypothetical protein VC0424"/>
    <property type="match status" value="1"/>
</dbReference>